<comment type="caution">
    <text evidence="2">The sequence shown here is derived from an EMBL/GenBank/DDBJ whole genome shotgun (WGS) entry which is preliminary data.</text>
</comment>
<dbReference type="Proteomes" id="UP001597116">
    <property type="component" value="Unassembled WGS sequence"/>
</dbReference>
<evidence type="ECO:0000313" key="2">
    <source>
        <dbReference type="EMBL" id="MFD1140844.1"/>
    </source>
</evidence>
<name>A0ABW3Q384_9BACT</name>
<keyword evidence="3" id="KW-1185">Reference proteome</keyword>
<organism evidence="2 3">
    <name type="scientific">Larkinella insperata</name>
    <dbReference type="NCBI Taxonomy" id="332158"/>
    <lineage>
        <taxon>Bacteria</taxon>
        <taxon>Pseudomonadati</taxon>
        <taxon>Bacteroidota</taxon>
        <taxon>Cytophagia</taxon>
        <taxon>Cytophagales</taxon>
        <taxon>Spirosomataceae</taxon>
        <taxon>Larkinella</taxon>
    </lineage>
</organism>
<dbReference type="RefSeq" id="WP_379883953.1">
    <property type="nucleotide sequence ID" value="NZ_JBHTLP010000003.1"/>
</dbReference>
<keyword evidence="1" id="KW-0732">Signal</keyword>
<evidence type="ECO:0000256" key="1">
    <source>
        <dbReference type="SAM" id="SignalP"/>
    </source>
</evidence>
<protein>
    <submittedName>
        <fullName evidence="2">5-fold beta-flower protein</fullName>
    </submittedName>
</protein>
<dbReference type="EMBL" id="JBHTLP010000003">
    <property type="protein sequence ID" value="MFD1140844.1"/>
    <property type="molecule type" value="Genomic_DNA"/>
</dbReference>
<proteinExistence type="predicted"/>
<feature type="signal peptide" evidence="1">
    <location>
        <begin position="1"/>
        <end position="23"/>
    </location>
</feature>
<feature type="chain" id="PRO_5046007921" evidence="1">
    <location>
        <begin position="24"/>
        <end position="148"/>
    </location>
</feature>
<gene>
    <name evidence="2" type="ORF">ACFQ4C_06980</name>
</gene>
<reference evidence="3" key="1">
    <citation type="journal article" date="2019" name="Int. J. Syst. Evol. Microbiol.">
        <title>The Global Catalogue of Microorganisms (GCM) 10K type strain sequencing project: providing services to taxonomists for standard genome sequencing and annotation.</title>
        <authorList>
            <consortium name="The Broad Institute Genomics Platform"/>
            <consortium name="The Broad Institute Genome Sequencing Center for Infectious Disease"/>
            <person name="Wu L."/>
            <person name="Ma J."/>
        </authorList>
    </citation>
    <scope>NUCLEOTIDE SEQUENCE [LARGE SCALE GENOMIC DNA]</scope>
    <source>
        <strain evidence="3">CCUG 55608</strain>
    </source>
</reference>
<accession>A0ABW3Q384</accession>
<evidence type="ECO:0000313" key="3">
    <source>
        <dbReference type="Proteomes" id="UP001597116"/>
    </source>
</evidence>
<sequence>MRSIRCVAAFILSFVFIQWMAFAQSPNYKHIGHTGEIQDERGNKLGKVTKDQIILDNKGKKIAFIDNQGNLVDAQTNQKLGRIGKDGKTYYNAAGQVELTVKDNGKTCDVLDAKGNKIGNVHSSLKGSACALVCFQERHLKKPNQQKP</sequence>